<accession>A0A4U0F9H0</accession>
<name>A0A4U0F9H0_9BACL</name>
<dbReference type="EMBL" id="SUPK01000006">
    <property type="protein sequence ID" value="TJY41281.1"/>
    <property type="molecule type" value="Genomic_DNA"/>
</dbReference>
<dbReference type="Proteomes" id="UP000309673">
    <property type="component" value="Unassembled WGS sequence"/>
</dbReference>
<evidence type="ECO:0000313" key="3">
    <source>
        <dbReference type="Proteomes" id="UP000309673"/>
    </source>
</evidence>
<dbReference type="PANTHER" id="PTHR36109:SF2">
    <property type="entry name" value="MEMBRANE PROTEIN"/>
    <property type="match status" value="1"/>
</dbReference>
<protein>
    <submittedName>
        <fullName evidence="2">Low temperature-induced protein</fullName>
    </submittedName>
</protein>
<gene>
    <name evidence="2" type="ORF">E5161_12670</name>
</gene>
<organism evidence="2 3">
    <name type="scientific">Cohnella pontilimi</name>
    <dbReference type="NCBI Taxonomy" id="2564100"/>
    <lineage>
        <taxon>Bacteria</taxon>
        <taxon>Bacillati</taxon>
        <taxon>Bacillota</taxon>
        <taxon>Bacilli</taxon>
        <taxon>Bacillales</taxon>
        <taxon>Paenibacillaceae</taxon>
        <taxon>Cohnella</taxon>
    </lineage>
</organism>
<dbReference type="RefSeq" id="WP_136778200.1">
    <property type="nucleotide sequence ID" value="NZ_SUPK01000006.1"/>
</dbReference>
<proteinExistence type="predicted"/>
<evidence type="ECO:0000259" key="1">
    <source>
        <dbReference type="Pfam" id="PF11181"/>
    </source>
</evidence>
<reference evidence="2 3" key="1">
    <citation type="submission" date="2019-04" db="EMBL/GenBank/DDBJ databases">
        <title>Cohnella sp. nov., isolated from soil.</title>
        <authorList>
            <person name="Kim W."/>
        </authorList>
    </citation>
    <scope>NUCLEOTIDE SEQUENCE [LARGE SCALE GENOMIC DNA]</scope>
    <source>
        <strain evidence="2 3">CAU 1483</strain>
    </source>
</reference>
<dbReference type="InterPro" id="IPR052948">
    <property type="entry name" value="Low_temp-induced_all0457"/>
</dbReference>
<sequence>MEHSKKIVGVFDSEMEARNAIEGLKRQGYRSDEISVIGKDKDDMKEIKEATGTKAPEGAATGAATGGVAGGVTGLLAGLGLLAIPGVGPILAAGPIAAALTGAAVGAGAGGIVGGLVGMGIPEDEAKRYNEYVEQGKILVMVDSDAEREHGVYDNFRTYNSLNADTYGMTMYGAGTAGTYNQDIDGQDRVQRY</sequence>
<dbReference type="InterPro" id="IPR025889">
    <property type="entry name" value="GSP17M-like_dom"/>
</dbReference>
<dbReference type="PANTHER" id="PTHR36109">
    <property type="entry name" value="MEMBRANE PROTEIN-RELATED"/>
    <property type="match status" value="1"/>
</dbReference>
<comment type="caution">
    <text evidence="2">The sequence shown here is derived from an EMBL/GenBank/DDBJ whole genome shotgun (WGS) entry which is preliminary data.</text>
</comment>
<evidence type="ECO:0000313" key="2">
    <source>
        <dbReference type="EMBL" id="TJY41281.1"/>
    </source>
</evidence>
<keyword evidence="3" id="KW-1185">Reference proteome</keyword>
<feature type="domain" description="General stress protein 17M-like" evidence="1">
    <location>
        <begin position="7"/>
        <end position="76"/>
    </location>
</feature>
<dbReference type="Pfam" id="PF11181">
    <property type="entry name" value="YflT"/>
    <property type="match status" value="1"/>
</dbReference>
<dbReference type="OrthoDB" id="118405at2"/>
<dbReference type="AlphaFoldDB" id="A0A4U0F9H0"/>